<gene>
    <name evidence="3" type="ORF">RF55_14237</name>
</gene>
<feature type="domain" description="DUF4780" evidence="2">
    <location>
        <begin position="171"/>
        <end position="338"/>
    </location>
</feature>
<dbReference type="OrthoDB" id="7699555at2759"/>
<dbReference type="STRING" id="67767.A0A0J7K8F6"/>
<accession>A0A0J7K8F6</accession>
<evidence type="ECO:0000313" key="4">
    <source>
        <dbReference type="Proteomes" id="UP000036403"/>
    </source>
</evidence>
<feature type="region of interest" description="Disordered" evidence="1">
    <location>
        <begin position="82"/>
        <end position="159"/>
    </location>
</feature>
<dbReference type="EMBL" id="LBMM01011649">
    <property type="protein sequence ID" value="KMQ86718.1"/>
    <property type="molecule type" value="Genomic_DNA"/>
</dbReference>
<dbReference type="AlphaFoldDB" id="A0A0J7K8F6"/>
<feature type="compositionally biased region" description="Basic and acidic residues" evidence="1">
    <location>
        <begin position="343"/>
        <end position="371"/>
    </location>
</feature>
<name>A0A0J7K8F6_LASNI</name>
<comment type="caution">
    <text evidence="3">The sequence shown here is derived from an EMBL/GenBank/DDBJ whole genome shotgun (WGS) entry which is preliminary data.</text>
</comment>
<feature type="region of interest" description="Disordered" evidence="1">
    <location>
        <begin position="338"/>
        <end position="371"/>
    </location>
</feature>
<evidence type="ECO:0000256" key="1">
    <source>
        <dbReference type="SAM" id="MobiDB-lite"/>
    </source>
</evidence>
<evidence type="ECO:0000313" key="3">
    <source>
        <dbReference type="EMBL" id="KMQ86718.1"/>
    </source>
</evidence>
<dbReference type="PaxDb" id="67767-A0A0J7K8F6"/>
<dbReference type="Pfam" id="PF16012">
    <property type="entry name" value="DUF4780"/>
    <property type="match status" value="1"/>
</dbReference>
<dbReference type="Proteomes" id="UP000036403">
    <property type="component" value="Unassembled WGS sequence"/>
</dbReference>
<organism evidence="3 4">
    <name type="scientific">Lasius niger</name>
    <name type="common">Black garden ant</name>
    <dbReference type="NCBI Taxonomy" id="67767"/>
    <lineage>
        <taxon>Eukaryota</taxon>
        <taxon>Metazoa</taxon>
        <taxon>Ecdysozoa</taxon>
        <taxon>Arthropoda</taxon>
        <taxon>Hexapoda</taxon>
        <taxon>Insecta</taxon>
        <taxon>Pterygota</taxon>
        <taxon>Neoptera</taxon>
        <taxon>Endopterygota</taxon>
        <taxon>Hymenoptera</taxon>
        <taxon>Apocrita</taxon>
        <taxon>Aculeata</taxon>
        <taxon>Formicoidea</taxon>
        <taxon>Formicidae</taxon>
        <taxon>Formicinae</taxon>
        <taxon>Lasius</taxon>
        <taxon>Lasius</taxon>
    </lineage>
</organism>
<proteinExistence type="predicted"/>
<evidence type="ECO:0000259" key="2">
    <source>
        <dbReference type="Pfam" id="PF16012"/>
    </source>
</evidence>
<dbReference type="InterPro" id="IPR031961">
    <property type="entry name" value="DUF4780"/>
</dbReference>
<reference evidence="3 4" key="1">
    <citation type="submission" date="2015-04" db="EMBL/GenBank/DDBJ databases">
        <title>Lasius niger genome sequencing.</title>
        <authorList>
            <person name="Konorov E.A."/>
            <person name="Nikitin M.A."/>
            <person name="Kirill M.V."/>
            <person name="Chang P."/>
        </authorList>
    </citation>
    <scope>NUCLEOTIDE SEQUENCE [LARGE SCALE GENOMIC DNA]</scope>
    <source>
        <tissue evidence="3">Whole</tissue>
    </source>
</reference>
<sequence length="371" mass="40091">MYEFIPYAKCVRVGWVPIGRVSGWRIRGRPGGSGLLTAQVDSWAVVTVTSPAGVKPCLGTGRCYRGPTPQAKLGAIVGTSLPRCSSTKSTSRRAGGRDLVGQQENEESVGGGGEDSKEPLSTPGIASKSNLGTAKRQRPDKETPPEVAVKRPRCHGGPPGSYAAAVADLPKVAILHGSRAQDVTEEQATQIQEEIVGLVDGISEEDFVPRFHKTYKTKGVLKLIYADTQSEGWLRERLPTLAMWEGSGLTIVGFDELPKFVRISAFLPGPAPADKKTILGRLERQNPGLRTGRWSVYEPAEEAPARGTRLVLGVEETALPVLEKLGTRPFYGMGRATFQVLRNKPDPRKSKEGDKRPDKGESQDHPDQPAP</sequence>
<protein>
    <recommendedName>
        <fullName evidence="2">DUF4780 domain-containing protein</fullName>
    </recommendedName>
</protein>
<keyword evidence="4" id="KW-1185">Reference proteome</keyword>